<evidence type="ECO:0000256" key="4">
    <source>
        <dbReference type="ARBA" id="ARBA00022443"/>
    </source>
</evidence>
<evidence type="ECO:0000256" key="10">
    <source>
        <dbReference type="PROSITE-ProRule" id="PRU00192"/>
    </source>
</evidence>
<evidence type="ECO:0000256" key="3">
    <source>
        <dbReference type="ARBA" id="ARBA00011175"/>
    </source>
</evidence>
<proteinExistence type="inferred from homology"/>
<evidence type="ECO:0000256" key="5">
    <source>
        <dbReference type="ARBA" id="ARBA00022475"/>
    </source>
</evidence>
<dbReference type="InterPro" id="IPR001452">
    <property type="entry name" value="SH3_domain"/>
</dbReference>
<reference evidence="14 15" key="1">
    <citation type="journal article" date="2020" name="G3 (Bethesda)">
        <title>Genetic Underpinnings of Host Manipulation by Ophiocordyceps as Revealed by Comparative Transcriptomics.</title>
        <authorList>
            <person name="Will I."/>
            <person name="Das B."/>
            <person name="Trinh T."/>
            <person name="Brachmann A."/>
            <person name="Ohm R.A."/>
            <person name="de Bekker C."/>
        </authorList>
    </citation>
    <scope>NUCLEOTIDE SEQUENCE [LARGE SCALE GENOMIC DNA]</scope>
    <source>
        <strain evidence="14 15">EC05</strain>
    </source>
</reference>
<sequence length="312" mass="33706">MPPYGSLDSPSMSKMEQSRSYGRNGFRLGNILGDPFALATTSISALAWLITFISCIISQVQPTPRDETPFPPFAWWAVVYSFFLIGGIFVVVASDAVHTYHVAITGYLAAGLVLVTSGVNSLVYSKSGAREAAAAGFILLSILVIIWILYFGSTPSATPRAFIDSFALAKDSSAMQGQPMNAYGSGRPETSNSVQPPQMYTSAQLNGFENSSPIGNVSQVNGPRNSTGPMGFASTTQQHHPKSNDVEVVAPTEYPYQAKAIYSYEANPDDANEITFVKHEILEVSDVSGRWWQARKQNGEIGIAPSNYLILL</sequence>
<dbReference type="PANTHER" id="PTHR15735">
    <property type="entry name" value="FCH AND DOUBLE SH3 DOMAINS PROTEIN"/>
    <property type="match status" value="1"/>
</dbReference>
<feature type="transmembrane region" description="Helical" evidence="12">
    <location>
        <begin position="36"/>
        <end position="61"/>
    </location>
</feature>
<comment type="subcellular location">
    <subcellularLocation>
        <location evidence="1">Cell membrane</location>
        <topology evidence="1">Multi-pass membrane protein</topology>
    </subcellularLocation>
</comment>
<accession>A0A8H4QAV7</accession>
<dbReference type="AlphaFoldDB" id="A0A8H4QAV7"/>
<keyword evidence="9 12" id="KW-0472">Membrane</keyword>
<feature type="transmembrane region" description="Helical" evidence="12">
    <location>
        <begin position="100"/>
        <end position="120"/>
    </location>
</feature>
<gene>
    <name evidence="14" type="ORF">GQ602_002666</name>
</gene>
<dbReference type="Gene3D" id="2.30.30.40">
    <property type="entry name" value="SH3 Domains"/>
    <property type="match status" value="1"/>
</dbReference>
<dbReference type="FunFam" id="2.30.30.40:FF:000213">
    <property type="entry name" value="High osmolarity signaling protein SHO1"/>
    <property type="match status" value="1"/>
</dbReference>
<keyword evidence="15" id="KW-1185">Reference proteome</keyword>
<dbReference type="EMBL" id="JAACLJ010000002">
    <property type="protein sequence ID" value="KAF4592367.1"/>
    <property type="molecule type" value="Genomic_DNA"/>
</dbReference>
<evidence type="ECO:0000259" key="13">
    <source>
        <dbReference type="PROSITE" id="PS50002"/>
    </source>
</evidence>
<comment type="similarity">
    <text evidence="2">Belongs to the SHO1 family.</text>
</comment>
<name>A0A8H4QAV7_9HYPO</name>
<evidence type="ECO:0000256" key="9">
    <source>
        <dbReference type="ARBA" id="ARBA00023136"/>
    </source>
</evidence>
<dbReference type="InterPro" id="IPR036028">
    <property type="entry name" value="SH3-like_dom_sf"/>
</dbReference>
<feature type="transmembrane region" description="Helical" evidence="12">
    <location>
        <begin position="132"/>
        <end position="152"/>
    </location>
</feature>
<evidence type="ECO:0000256" key="1">
    <source>
        <dbReference type="ARBA" id="ARBA00004651"/>
    </source>
</evidence>
<keyword evidence="4 10" id="KW-0728">SH3 domain</keyword>
<comment type="caution">
    <text evidence="14">The sequence shown here is derived from an EMBL/GenBank/DDBJ whole genome shotgun (WGS) entry which is preliminary data.</text>
</comment>
<keyword evidence="6 12" id="KW-0812">Transmembrane</keyword>
<feature type="transmembrane region" description="Helical" evidence="12">
    <location>
        <begin position="73"/>
        <end position="94"/>
    </location>
</feature>
<dbReference type="PROSITE" id="PS50002">
    <property type="entry name" value="SH3"/>
    <property type="match status" value="1"/>
</dbReference>
<dbReference type="GO" id="GO:0005886">
    <property type="term" value="C:plasma membrane"/>
    <property type="evidence" value="ECO:0007669"/>
    <property type="project" value="UniProtKB-SubCell"/>
</dbReference>
<comment type="subunit">
    <text evidence="3">Forms homooligomers.</text>
</comment>
<evidence type="ECO:0000256" key="2">
    <source>
        <dbReference type="ARBA" id="ARBA00009739"/>
    </source>
</evidence>
<feature type="domain" description="SH3" evidence="13">
    <location>
        <begin position="253"/>
        <end position="312"/>
    </location>
</feature>
<dbReference type="GO" id="GO:0030833">
    <property type="term" value="P:regulation of actin filament polymerization"/>
    <property type="evidence" value="ECO:0007669"/>
    <property type="project" value="TreeGrafter"/>
</dbReference>
<feature type="region of interest" description="Disordered" evidence="11">
    <location>
        <begin position="212"/>
        <end position="244"/>
    </location>
</feature>
<keyword evidence="7 12" id="KW-1133">Transmembrane helix</keyword>
<evidence type="ECO:0000256" key="11">
    <source>
        <dbReference type="SAM" id="MobiDB-lite"/>
    </source>
</evidence>
<protein>
    <submittedName>
        <fullName evidence="14">SHO1 osmosensor</fullName>
    </submittedName>
</protein>
<feature type="compositionally biased region" description="Polar residues" evidence="11">
    <location>
        <begin position="212"/>
        <end position="238"/>
    </location>
</feature>
<dbReference type="CDD" id="cd11855">
    <property type="entry name" value="SH3_Sho1p"/>
    <property type="match status" value="1"/>
</dbReference>
<evidence type="ECO:0000256" key="12">
    <source>
        <dbReference type="SAM" id="Phobius"/>
    </source>
</evidence>
<evidence type="ECO:0000256" key="7">
    <source>
        <dbReference type="ARBA" id="ARBA00022989"/>
    </source>
</evidence>
<evidence type="ECO:0000313" key="15">
    <source>
        <dbReference type="Proteomes" id="UP000562929"/>
    </source>
</evidence>
<keyword evidence="5" id="KW-1003">Cell membrane</keyword>
<evidence type="ECO:0000313" key="14">
    <source>
        <dbReference type="EMBL" id="KAF4592367.1"/>
    </source>
</evidence>
<evidence type="ECO:0000256" key="6">
    <source>
        <dbReference type="ARBA" id="ARBA00022692"/>
    </source>
</evidence>
<dbReference type="SMART" id="SM00326">
    <property type="entry name" value="SH3"/>
    <property type="match status" value="1"/>
</dbReference>
<evidence type="ECO:0000256" key="8">
    <source>
        <dbReference type="ARBA" id="ARBA00023016"/>
    </source>
</evidence>
<keyword evidence="8" id="KW-0346">Stress response</keyword>
<dbReference type="InterPro" id="IPR035522">
    <property type="entry name" value="Sho1_SH3"/>
</dbReference>
<dbReference type="PANTHER" id="PTHR15735:SF20">
    <property type="entry name" value="HIGH OSMOLARITY SIGNALING PROTEIN SHO1"/>
    <property type="match status" value="1"/>
</dbReference>
<dbReference type="SUPFAM" id="SSF50044">
    <property type="entry name" value="SH3-domain"/>
    <property type="match status" value="1"/>
</dbReference>
<dbReference type="Proteomes" id="UP000562929">
    <property type="component" value="Unassembled WGS sequence"/>
</dbReference>
<dbReference type="GO" id="GO:0007232">
    <property type="term" value="P:osmosensory signaling pathway via Sho1 osmosensor"/>
    <property type="evidence" value="ECO:0007669"/>
    <property type="project" value="UniProtKB-ARBA"/>
</dbReference>
<organism evidence="14 15">
    <name type="scientific">Ophiocordyceps camponoti-floridani</name>
    <dbReference type="NCBI Taxonomy" id="2030778"/>
    <lineage>
        <taxon>Eukaryota</taxon>
        <taxon>Fungi</taxon>
        <taxon>Dikarya</taxon>
        <taxon>Ascomycota</taxon>
        <taxon>Pezizomycotina</taxon>
        <taxon>Sordariomycetes</taxon>
        <taxon>Hypocreomycetidae</taxon>
        <taxon>Hypocreales</taxon>
        <taxon>Ophiocordycipitaceae</taxon>
        <taxon>Ophiocordyceps</taxon>
    </lineage>
</organism>
<dbReference type="OrthoDB" id="5983572at2759"/>
<dbReference type="Pfam" id="PF00018">
    <property type="entry name" value="SH3_1"/>
    <property type="match status" value="1"/>
</dbReference>